<evidence type="ECO:0000256" key="4">
    <source>
        <dbReference type="ARBA" id="ARBA00022741"/>
    </source>
</evidence>
<keyword evidence="6" id="KW-0408">Iron</keyword>
<dbReference type="InterPro" id="IPR017871">
    <property type="entry name" value="ABC_transporter-like_CS"/>
</dbReference>
<evidence type="ECO:0000313" key="13">
    <source>
        <dbReference type="Proteomes" id="UP000571817"/>
    </source>
</evidence>
<dbReference type="AlphaFoldDB" id="A0A853DNC1"/>
<dbReference type="Gene3D" id="3.40.50.300">
    <property type="entry name" value="P-loop containing nucleotide triphosphate hydrolases"/>
    <property type="match status" value="1"/>
</dbReference>
<dbReference type="FunFam" id="3.40.50.300:FF:000425">
    <property type="entry name" value="Probable ABC transporter, ATP-binding subunit"/>
    <property type="match status" value="1"/>
</dbReference>
<dbReference type="InterPro" id="IPR050093">
    <property type="entry name" value="ABC_SmlMolc_Importer"/>
</dbReference>
<dbReference type="InterPro" id="IPR027417">
    <property type="entry name" value="P-loop_NTPase"/>
</dbReference>
<accession>A0A853DNC1</accession>
<dbReference type="EMBL" id="JACCFW010000001">
    <property type="protein sequence ID" value="NYJ76110.1"/>
    <property type="molecule type" value="Genomic_DNA"/>
</dbReference>
<dbReference type="Proteomes" id="UP000571817">
    <property type="component" value="Unassembled WGS sequence"/>
</dbReference>
<dbReference type="RefSeq" id="WP_179483205.1">
    <property type="nucleotide sequence ID" value="NZ_JACCFW010000001.1"/>
</dbReference>
<reference evidence="12 13" key="1">
    <citation type="submission" date="2020-07" db="EMBL/GenBank/DDBJ databases">
        <title>Sequencing the genomes of 1000 actinobacteria strains.</title>
        <authorList>
            <person name="Klenk H.-P."/>
        </authorList>
    </citation>
    <scope>NUCLEOTIDE SEQUENCE [LARGE SCALE GENOMIC DNA]</scope>
    <source>
        <strain evidence="12 13">DSM 29531</strain>
    </source>
</reference>
<dbReference type="InterPro" id="IPR003593">
    <property type="entry name" value="AAA+_ATPase"/>
</dbReference>
<keyword evidence="4" id="KW-0547">Nucleotide-binding</keyword>
<evidence type="ECO:0000256" key="2">
    <source>
        <dbReference type="ARBA" id="ARBA00022475"/>
    </source>
</evidence>
<dbReference type="GO" id="GO:0005524">
    <property type="term" value="F:ATP binding"/>
    <property type="evidence" value="ECO:0007669"/>
    <property type="project" value="UniProtKB-KW"/>
</dbReference>
<evidence type="ECO:0000256" key="3">
    <source>
        <dbReference type="ARBA" id="ARBA00022496"/>
    </source>
</evidence>
<dbReference type="PANTHER" id="PTHR42781:SF4">
    <property type="entry name" value="SPERMIDINE_PUTRESCINE IMPORT ATP-BINDING PROTEIN POTA"/>
    <property type="match status" value="1"/>
</dbReference>
<comment type="caution">
    <text evidence="12">The sequence shown here is derived from an EMBL/GenBank/DDBJ whole genome shotgun (WGS) entry which is preliminary data.</text>
</comment>
<name>A0A853DNC1_9MICO</name>
<organism evidence="12 13">
    <name type="scientific">Allobranchiibius huperziae</name>
    <dbReference type="NCBI Taxonomy" id="1874116"/>
    <lineage>
        <taxon>Bacteria</taxon>
        <taxon>Bacillati</taxon>
        <taxon>Actinomycetota</taxon>
        <taxon>Actinomycetes</taxon>
        <taxon>Micrococcales</taxon>
        <taxon>Dermacoccaceae</taxon>
        <taxon>Allobranchiibius</taxon>
    </lineage>
</organism>
<evidence type="ECO:0000256" key="7">
    <source>
        <dbReference type="ARBA" id="ARBA00023065"/>
    </source>
</evidence>
<keyword evidence="1" id="KW-0813">Transport</keyword>
<dbReference type="Pfam" id="PF00005">
    <property type="entry name" value="ABC_tran"/>
    <property type="match status" value="1"/>
</dbReference>
<evidence type="ECO:0000256" key="5">
    <source>
        <dbReference type="ARBA" id="ARBA00022840"/>
    </source>
</evidence>
<evidence type="ECO:0000256" key="8">
    <source>
        <dbReference type="ARBA" id="ARBA00023136"/>
    </source>
</evidence>
<keyword evidence="5 12" id="KW-0067">ATP-binding</keyword>
<keyword evidence="13" id="KW-1185">Reference proteome</keyword>
<dbReference type="InterPro" id="IPR003439">
    <property type="entry name" value="ABC_transporter-like_ATP-bd"/>
</dbReference>
<protein>
    <recommendedName>
        <fullName evidence="9">ABC-type quaternary amine transporter</fullName>
        <ecNumber evidence="9">7.6.2.9</ecNumber>
    </recommendedName>
</protein>
<evidence type="ECO:0000256" key="10">
    <source>
        <dbReference type="SAM" id="MobiDB-lite"/>
    </source>
</evidence>
<keyword evidence="3" id="KW-0410">Iron transport</keyword>
<keyword evidence="7" id="KW-0406">Ion transport</keyword>
<evidence type="ECO:0000256" key="1">
    <source>
        <dbReference type="ARBA" id="ARBA00022448"/>
    </source>
</evidence>
<dbReference type="InterPro" id="IPR015853">
    <property type="entry name" value="ABC_transpr_FbpC"/>
</dbReference>
<dbReference type="SMART" id="SM00382">
    <property type="entry name" value="AAA"/>
    <property type="match status" value="1"/>
</dbReference>
<sequence length="335" mass="35743">MGELQIQDVSVSFDGSPAVDGVDLTVSTGYTLAVLGPSGCGKSTLLRVVAGLQRPDRGRVIFDGVDLTQTPTHRRGFALMFQDGQLFAHLDVAQNVAYALRRRRLPRAVVRARVAELLDLVGLAGLQDRRPGSLSGGQQQRVALARALAAEPRLLLLDEPLSALDTALREQLAIQLRDVLRTTGTTAIMVTHDQEEAFAVADDVALLRDGRVVQHGPALEVWRAPVDADAARFLGYRTVLPAEAGLSLGHPGSPIALRRNALRLDRDGPIEATVLSSAADPDGVRVMVRIEGLGDLPAVTDGPAPERGAQVRLRVQPSSVAKLPDVGRSVTSRTD</sequence>
<dbReference type="PANTHER" id="PTHR42781">
    <property type="entry name" value="SPERMIDINE/PUTRESCINE IMPORT ATP-BINDING PROTEIN POTA"/>
    <property type="match status" value="1"/>
</dbReference>
<dbReference type="GO" id="GO:0015418">
    <property type="term" value="F:ABC-type quaternary ammonium compound transporting activity"/>
    <property type="evidence" value="ECO:0007669"/>
    <property type="project" value="UniProtKB-EC"/>
</dbReference>
<dbReference type="PROSITE" id="PS00211">
    <property type="entry name" value="ABC_TRANSPORTER_1"/>
    <property type="match status" value="1"/>
</dbReference>
<dbReference type="GO" id="GO:0016020">
    <property type="term" value="C:membrane"/>
    <property type="evidence" value="ECO:0007669"/>
    <property type="project" value="InterPro"/>
</dbReference>
<gene>
    <name evidence="12" type="ORF">HNR15_003073</name>
</gene>
<evidence type="ECO:0000256" key="6">
    <source>
        <dbReference type="ARBA" id="ARBA00023004"/>
    </source>
</evidence>
<feature type="region of interest" description="Disordered" evidence="10">
    <location>
        <begin position="313"/>
        <end position="335"/>
    </location>
</feature>
<dbReference type="PROSITE" id="PS50893">
    <property type="entry name" value="ABC_TRANSPORTER_2"/>
    <property type="match status" value="1"/>
</dbReference>
<dbReference type="CDD" id="cd03259">
    <property type="entry name" value="ABC_Carb_Solutes_like"/>
    <property type="match status" value="1"/>
</dbReference>
<dbReference type="GO" id="GO:0016887">
    <property type="term" value="F:ATP hydrolysis activity"/>
    <property type="evidence" value="ECO:0007669"/>
    <property type="project" value="InterPro"/>
</dbReference>
<dbReference type="EC" id="7.6.2.9" evidence="9"/>
<dbReference type="SUPFAM" id="SSF52540">
    <property type="entry name" value="P-loop containing nucleoside triphosphate hydrolases"/>
    <property type="match status" value="1"/>
</dbReference>
<evidence type="ECO:0000259" key="11">
    <source>
        <dbReference type="PROSITE" id="PS50893"/>
    </source>
</evidence>
<keyword evidence="2" id="KW-1003">Cell membrane</keyword>
<evidence type="ECO:0000313" key="12">
    <source>
        <dbReference type="EMBL" id="NYJ76110.1"/>
    </source>
</evidence>
<evidence type="ECO:0000256" key="9">
    <source>
        <dbReference type="ARBA" id="ARBA00066388"/>
    </source>
</evidence>
<dbReference type="GO" id="GO:0015408">
    <property type="term" value="F:ABC-type ferric iron transporter activity"/>
    <property type="evidence" value="ECO:0007669"/>
    <property type="project" value="InterPro"/>
</dbReference>
<proteinExistence type="predicted"/>
<keyword evidence="8" id="KW-0472">Membrane</keyword>
<feature type="domain" description="ABC transporter" evidence="11">
    <location>
        <begin position="4"/>
        <end position="234"/>
    </location>
</feature>